<dbReference type="Proteomes" id="UP000580171">
    <property type="component" value="Unassembled WGS sequence"/>
</dbReference>
<evidence type="ECO:0000259" key="18">
    <source>
        <dbReference type="PROSITE" id="PS51296"/>
    </source>
</evidence>
<evidence type="ECO:0000256" key="16">
    <source>
        <dbReference type="ARBA" id="ARBA00049548"/>
    </source>
</evidence>
<dbReference type="AlphaFoldDB" id="A0A7L2WWA3"/>
<accession>A0A7L2WWA3</accession>
<evidence type="ECO:0000256" key="12">
    <source>
        <dbReference type="ARBA" id="ARBA00025712"/>
    </source>
</evidence>
<dbReference type="GO" id="GO:0046872">
    <property type="term" value="F:metal ion binding"/>
    <property type="evidence" value="ECO:0007669"/>
    <property type="project" value="UniProtKB-KW"/>
</dbReference>
<dbReference type="Gene3D" id="2.102.10.10">
    <property type="entry name" value="Rieske [2Fe-2S] iron-sulphur domain"/>
    <property type="match status" value="1"/>
</dbReference>
<comment type="pathway">
    <text evidence="3">Hormone biosynthesis.</text>
</comment>
<organism evidence="19 20">
    <name type="scientific">Pandion haliaetus</name>
    <name type="common">Osprey</name>
    <name type="synonym">Falco haliaetus</name>
    <dbReference type="NCBI Taxonomy" id="56262"/>
    <lineage>
        <taxon>Eukaryota</taxon>
        <taxon>Metazoa</taxon>
        <taxon>Chordata</taxon>
        <taxon>Craniata</taxon>
        <taxon>Vertebrata</taxon>
        <taxon>Euteleostomi</taxon>
        <taxon>Archelosauria</taxon>
        <taxon>Archosauria</taxon>
        <taxon>Dinosauria</taxon>
        <taxon>Saurischia</taxon>
        <taxon>Theropoda</taxon>
        <taxon>Coelurosauria</taxon>
        <taxon>Aves</taxon>
        <taxon>Neognathae</taxon>
        <taxon>Neoaves</taxon>
        <taxon>Telluraves</taxon>
        <taxon>Accipitrimorphae</taxon>
        <taxon>Accipitriformes</taxon>
        <taxon>Pandionidae</taxon>
        <taxon>Pandion</taxon>
    </lineage>
</organism>
<dbReference type="SUPFAM" id="SSF50022">
    <property type="entry name" value="ISP domain"/>
    <property type="match status" value="1"/>
</dbReference>
<evidence type="ECO:0000256" key="2">
    <source>
        <dbReference type="ARBA" id="ARBA00004370"/>
    </source>
</evidence>
<dbReference type="GO" id="GO:0016020">
    <property type="term" value="C:membrane"/>
    <property type="evidence" value="ECO:0007669"/>
    <property type="project" value="UniProtKB-SubCell"/>
</dbReference>
<evidence type="ECO:0000256" key="7">
    <source>
        <dbReference type="ARBA" id="ARBA00022989"/>
    </source>
</evidence>
<dbReference type="InterPro" id="IPR036922">
    <property type="entry name" value="Rieske_2Fe-2S_sf"/>
</dbReference>
<evidence type="ECO:0000313" key="19">
    <source>
        <dbReference type="EMBL" id="NXS74048.1"/>
    </source>
</evidence>
<evidence type="ECO:0000256" key="8">
    <source>
        <dbReference type="ARBA" id="ARBA00023002"/>
    </source>
</evidence>
<evidence type="ECO:0000256" key="3">
    <source>
        <dbReference type="ARBA" id="ARBA00004972"/>
    </source>
</evidence>
<dbReference type="EC" id="1.14.19.21" evidence="14"/>
<dbReference type="GO" id="GO:0005737">
    <property type="term" value="C:cytoplasm"/>
    <property type="evidence" value="ECO:0007669"/>
    <property type="project" value="TreeGrafter"/>
</dbReference>
<evidence type="ECO:0000256" key="11">
    <source>
        <dbReference type="ARBA" id="ARBA00023136"/>
    </source>
</evidence>
<keyword evidence="4 17" id="KW-0812">Transmembrane</keyword>
<comment type="catalytic activity">
    <reaction evidence="15">
        <text>cholesterol + NADH + O2 + H(+) = 7-dehydrocholesterol + NAD(+) + 2 H2O</text>
        <dbReference type="Rhea" id="RHEA:51644"/>
        <dbReference type="ChEBI" id="CHEBI:15377"/>
        <dbReference type="ChEBI" id="CHEBI:15378"/>
        <dbReference type="ChEBI" id="CHEBI:15379"/>
        <dbReference type="ChEBI" id="CHEBI:16113"/>
        <dbReference type="ChEBI" id="CHEBI:17759"/>
        <dbReference type="ChEBI" id="CHEBI:57540"/>
        <dbReference type="ChEBI" id="CHEBI:57945"/>
        <dbReference type="EC" id="1.14.19.21"/>
    </reaction>
    <physiologicalReaction direction="left-to-right" evidence="15">
        <dbReference type="Rhea" id="RHEA:51645"/>
    </physiologicalReaction>
</comment>
<name>A0A7L2WWA3_PANHA</name>
<evidence type="ECO:0000256" key="5">
    <source>
        <dbReference type="ARBA" id="ARBA00022714"/>
    </source>
</evidence>
<keyword evidence="20" id="KW-1185">Reference proteome</keyword>
<keyword evidence="11 17" id="KW-0472">Membrane</keyword>
<comment type="subcellular location">
    <subcellularLocation>
        <location evidence="2">Membrane</location>
    </subcellularLocation>
</comment>
<gene>
    <name evidence="19" type="primary">Daf36</name>
    <name evidence="19" type="ORF">PANHAL_R05982</name>
</gene>
<dbReference type="PROSITE" id="PS51296">
    <property type="entry name" value="RIESKE"/>
    <property type="match status" value="1"/>
</dbReference>
<dbReference type="EMBL" id="VYZV01034460">
    <property type="protein sequence ID" value="NXS74048.1"/>
    <property type="molecule type" value="Genomic_DNA"/>
</dbReference>
<evidence type="ECO:0000256" key="6">
    <source>
        <dbReference type="ARBA" id="ARBA00022723"/>
    </source>
</evidence>
<comment type="caution">
    <text evidence="19">The sequence shown here is derived from an EMBL/GenBank/DDBJ whole genome shotgun (WGS) entry which is preliminary data.</text>
</comment>
<dbReference type="PANTHER" id="PTHR21266:SF32">
    <property type="entry name" value="CHOLESTEROL 7-DESATURASE NVD"/>
    <property type="match status" value="1"/>
</dbReference>
<proteinExistence type="inferred from homology"/>
<feature type="non-terminal residue" evidence="19">
    <location>
        <position position="380"/>
    </location>
</feature>
<dbReference type="Pfam" id="PF00355">
    <property type="entry name" value="Rieske"/>
    <property type="match status" value="1"/>
</dbReference>
<evidence type="ECO:0000256" key="17">
    <source>
        <dbReference type="SAM" id="Phobius"/>
    </source>
</evidence>
<comment type="pathway">
    <text evidence="12">Steroid hormone biosynthesis; dafachronic acid biosynthesis.</text>
</comment>
<keyword evidence="7 17" id="KW-1133">Transmembrane helix</keyword>
<comment type="similarity">
    <text evidence="13">Belongs to the cholesterol 7-desaturase family.</text>
</comment>
<dbReference type="Gene3D" id="3.90.380.10">
    <property type="entry name" value="Naphthalene 1,2-dioxygenase Alpha Subunit, Chain A, domain 1"/>
    <property type="match status" value="1"/>
</dbReference>
<protein>
    <recommendedName>
        <fullName evidence="14">cholesterol 7-desaturase</fullName>
        <ecNumber evidence="14">1.14.19.21</ecNumber>
    </recommendedName>
</protein>
<feature type="domain" description="Rieske" evidence="18">
    <location>
        <begin position="75"/>
        <end position="180"/>
    </location>
</feature>
<evidence type="ECO:0000256" key="13">
    <source>
        <dbReference type="ARBA" id="ARBA00025729"/>
    </source>
</evidence>
<keyword evidence="9" id="KW-0408">Iron</keyword>
<feature type="non-terminal residue" evidence="19">
    <location>
        <position position="1"/>
    </location>
</feature>
<keyword evidence="10" id="KW-0411">Iron-sulfur</keyword>
<evidence type="ECO:0000256" key="14">
    <source>
        <dbReference type="ARBA" id="ARBA00026095"/>
    </source>
</evidence>
<dbReference type="Pfam" id="PF19298">
    <property type="entry name" value="KshA_C"/>
    <property type="match status" value="1"/>
</dbReference>
<evidence type="ECO:0000256" key="15">
    <source>
        <dbReference type="ARBA" id="ARBA00047853"/>
    </source>
</evidence>
<keyword evidence="5" id="KW-0001">2Fe-2S</keyword>
<dbReference type="PANTHER" id="PTHR21266">
    <property type="entry name" value="IRON-SULFUR DOMAIN CONTAINING PROTEIN"/>
    <property type="match status" value="1"/>
</dbReference>
<comment type="cofactor">
    <cofactor evidence="1">
        <name>Fe cation</name>
        <dbReference type="ChEBI" id="CHEBI:24875"/>
    </cofactor>
</comment>
<keyword evidence="6" id="KW-0479">Metal-binding</keyword>
<keyword evidence="8" id="KW-0560">Oxidoreductase</keyword>
<dbReference type="InterPro" id="IPR050584">
    <property type="entry name" value="Cholesterol_7-desaturase"/>
</dbReference>
<dbReference type="InterPro" id="IPR017941">
    <property type="entry name" value="Rieske_2Fe-2S"/>
</dbReference>
<dbReference type="GO" id="GO:0008203">
    <property type="term" value="P:cholesterol metabolic process"/>
    <property type="evidence" value="ECO:0007669"/>
    <property type="project" value="InterPro"/>
</dbReference>
<dbReference type="GO" id="GO:0051537">
    <property type="term" value="F:2 iron, 2 sulfur cluster binding"/>
    <property type="evidence" value="ECO:0007669"/>
    <property type="project" value="UniProtKB-KW"/>
</dbReference>
<comment type="catalytic activity">
    <reaction evidence="16">
        <text>cholesterol + NADPH + O2 + H(+) = 7-dehydrocholesterol + NADP(+) + 2 H2O</text>
        <dbReference type="Rhea" id="RHEA:45024"/>
        <dbReference type="ChEBI" id="CHEBI:15377"/>
        <dbReference type="ChEBI" id="CHEBI:15378"/>
        <dbReference type="ChEBI" id="CHEBI:15379"/>
        <dbReference type="ChEBI" id="CHEBI:16113"/>
        <dbReference type="ChEBI" id="CHEBI:17759"/>
        <dbReference type="ChEBI" id="CHEBI:57783"/>
        <dbReference type="ChEBI" id="CHEBI:58349"/>
        <dbReference type="EC" id="1.14.19.21"/>
    </reaction>
    <physiologicalReaction direction="left-to-right" evidence="16">
        <dbReference type="Rhea" id="RHEA:45025"/>
    </physiologicalReaction>
</comment>
<evidence type="ECO:0000256" key="4">
    <source>
        <dbReference type="ARBA" id="ARBA00022692"/>
    </source>
</evidence>
<evidence type="ECO:0000256" key="1">
    <source>
        <dbReference type="ARBA" id="ARBA00001962"/>
    </source>
</evidence>
<feature type="transmembrane region" description="Helical" evidence="17">
    <location>
        <begin position="16"/>
        <end position="36"/>
    </location>
</feature>
<dbReference type="InterPro" id="IPR045605">
    <property type="entry name" value="KshA-like_C"/>
</dbReference>
<evidence type="ECO:0000313" key="20">
    <source>
        <dbReference type="Proteomes" id="UP000580171"/>
    </source>
</evidence>
<reference evidence="19 20" key="1">
    <citation type="submission" date="2019-09" db="EMBL/GenBank/DDBJ databases">
        <title>Bird 10,000 Genomes (B10K) Project - Family phase.</title>
        <authorList>
            <person name="Zhang G."/>
        </authorList>
    </citation>
    <scope>NUCLEOTIDE SEQUENCE [LARGE SCALE GENOMIC DNA]</scope>
    <source>
        <strain evidence="19">B10K-DU-012-58</strain>
        <tissue evidence="19">Muscle</tissue>
    </source>
</reference>
<dbReference type="UniPathway" id="UPA01020"/>
<sequence length="380" mass="42198">SGWCGAVGTERCPPPFLVPVVPLVPLLLGCFLPLALRRGSEQLGCLPAPGLSRRQVARCACRPGAPPPAFPNGCYRLLDSAQLPRGAVRSLALLSYGKQLAAFRSQNGQAYVVDAYCPHLGADLAAGGRIMGGCMECPFHGWQFQGEDGKCISILYAEKVPDFARVWTWPSCEVNGVLLVWYHCKGVGPTWAVPEQREITTKEWVFHGQTAHLVDMHIQVVSPLPPWGTSMPGSSPIVQFRDISCQLTHSGTSPPNYAGPAWCSVALQVGPGLDFLIFEHTFLGPGIILQMVTPLKPILQNVVHKIYPQKNMLAIIPKFILRVECIQFDCDITIWNNKQYLPKPLLIREDSTIQKRRRWYAQFYSEKSTRLLVQKEGLEW</sequence>
<evidence type="ECO:0000256" key="9">
    <source>
        <dbReference type="ARBA" id="ARBA00023004"/>
    </source>
</evidence>
<evidence type="ECO:0000256" key="10">
    <source>
        <dbReference type="ARBA" id="ARBA00023014"/>
    </source>
</evidence>
<dbReference type="GO" id="GO:0170056">
    <property type="term" value="F:cholesterol 7-desaturase [NAD(P)H] activity"/>
    <property type="evidence" value="ECO:0007669"/>
    <property type="project" value="UniProtKB-EC"/>
</dbReference>
<dbReference type="OrthoDB" id="426882at2759"/>